<keyword evidence="5 7" id="KW-1133">Transmembrane helix</keyword>
<sequence>MTAVLEDPVEPVEVAVPARPRVFARGKGLIGLVLVGVVVLAGLVGPLLVPWDPYAQLPDANLLGPSGAHLLGTDDLNRDVLARLLAGIRVDLLISFTAVPVGALIGCAVGALATVNNVLDVAVQRLFDVLLAFPQLILAIGLAAVIGPGTSSVMVVVVFIEIPVFGRLLRAAVLKVREAQYVTAAEVVGARKAHVLRTHVLPNSLEPVLVQLALSMSVAVFIEGAMSVLGIGVSPPEPSLGAVLKTALGYLDLNPLFAAGPLVVTAVLVLGFQLIAQAANAARGA</sequence>
<feature type="transmembrane region" description="Helical" evidence="7">
    <location>
        <begin position="29"/>
        <end position="49"/>
    </location>
</feature>
<dbReference type="PROSITE" id="PS50928">
    <property type="entry name" value="ABC_TM1"/>
    <property type="match status" value="1"/>
</dbReference>
<feature type="transmembrane region" description="Helical" evidence="7">
    <location>
        <begin position="208"/>
        <end position="233"/>
    </location>
</feature>
<dbReference type="InterPro" id="IPR050366">
    <property type="entry name" value="BP-dependent_transpt_permease"/>
</dbReference>
<dbReference type="Gene3D" id="1.10.3720.10">
    <property type="entry name" value="MetI-like"/>
    <property type="match status" value="1"/>
</dbReference>
<gene>
    <name evidence="9" type="ORF">CLV40_13439</name>
</gene>
<keyword evidence="3" id="KW-1003">Cell membrane</keyword>
<dbReference type="Pfam" id="PF12911">
    <property type="entry name" value="OppC_N"/>
    <property type="match status" value="1"/>
</dbReference>
<feature type="transmembrane region" description="Helical" evidence="7">
    <location>
        <begin position="152"/>
        <end position="169"/>
    </location>
</feature>
<evidence type="ECO:0000313" key="10">
    <source>
        <dbReference type="Proteomes" id="UP000239203"/>
    </source>
</evidence>
<keyword evidence="2 7" id="KW-0813">Transport</keyword>
<evidence type="ECO:0000256" key="5">
    <source>
        <dbReference type="ARBA" id="ARBA00022989"/>
    </source>
</evidence>
<feature type="transmembrane region" description="Helical" evidence="7">
    <location>
        <begin position="253"/>
        <end position="276"/>
    </location>
</feature>
<dbReference type="Pfam" id="PF00528">
    <property type="entry name" value="BPD_transp_1"/>
    <property type="match status" value="1"/>
</dbReference>
<dbReference type="OrthoDB" id="3531748at2"/>
<evidence type="ECO:0000256" key="6">
    <source>
        <dbReference type="ARBA" id="ARBA00023136"/>
    </source>
</evidence>
<dbReference type="Proteomes" id="UP000239203">
    <property type="component" value="Unassembled WGS sequence"/>
</dbReference>
<comment type="caution">
    <text evidence="9">The sequence shown here is derived from an EMBL/GenBank/DDBJ whole genome shotgun (WGS) entry which is preliminary data.</text>
</comment>
<evidence type="ECO:0000256" key="7">
    <source>
        <dbReference type="RuleBase" id="RU363032"/>
    </source>
</evidence>
<dbReference type="AlphaFoldDB" id="A0A2S6GCJ6"/>
<accession>A0A2S6GCJ6</accession>
<dbReference type="GO" id="GO:0055085">
    <property type="term" value="P:transmembrane transport"/>
    <property type="evidence" value="ECO:0007669"/>
    <property type="project" value="InterPro"/>
</dbReference>
<comment type="subcellular location">
    <subcellularLocation>
        <location evidence="1 7">Cell membrane</location>
        <topology evidence="1 7">Multi-pass membrane protein</topology>
    </subcellularLocation>
</comment>
<keyword evidence="6 7" id="KW-0472">Membrane</keyword>
<dbReference type="CDD" id="cd06261">
    <property type="entry name" value="TM_PBP2"/>
    <property type="match status" value="1"/>
</dbReference>
<keyword evidence="10" id="KW-1185">Reference proteome</keyword>
<dbReference type="GO" id="GO:0005886">
    <property type="term" value="C:plasma membrane"/>
    <property type="evidence" value="ECO:0007669"/>
    <property type="project" value="UniProtKB-SubCell"/>
</dbReference>
<feature type="domain" description="ABC transmembrane type-1" evidence="8">
    <location>
        <begin position="88"/>
        <end position="276"/>
    </location>
</feature>
<reference evidence="9 10" key="1">
    <citation type="submission" date="2018-02" db="EMBL/GenBank/DDBJ databases">
        <title>Genomic Encyclopedia of Archaeal and Bacterial Type Strains, Phase II (KMG-II): from individual species to whole genera.</title>
        <authorList>
            <person name="Goeker M."/>
        </authorList>
    </citation>
    <scope>NUCLEOTIDE SEQUENCE [LARGE SCALE GENOMIC DNA]</scope>
    <source>
        <strain evidence="9 10">YU 961-1</strain>
    </source>
</reference>
<dbReference type="InterPro" id="IPR000515">
    <property type="entry name" value="MetI-like"/>
</dbReference>
<evidence type="ECO:0000259" key="8">
    <source>
        <dbReference type="PROSITE" id="PS50928"/>
    </source>
</evidence>
<feature type="transmembrane region" description="Helical" evidence="7">
    <location>
        <begin position="92"/>
        <end position="114"/>
    </location>
</feature>
<evidence type="ECO:0000256" key="4">
    <source>
        <dbReference type="ARBA" id="ARBA00022692"/>
    </source>
</evidence>
<dbReference type="EMBL" id="PTIX01000034">
    <property type="protein sequence ID" value="PPK62577.1"/>
    <property type="molecule type" value="Genomic_DNA"/>
</dbReference>
<protein>
    <submittedName>
        <fullName evidence="9">Peptide/nickel transport system permease protein</fullName>
    </submittedName>
</protein>
<evidence type="ECO:0000256" key="1">
    <source>
        <dbReference type="ARBA" id="ARBA00004651"/>
    </source>
</evidence>
<feature type="transmembrane region" description="Helical" evidence="7">
    <location>
        <begin position="126"/>
        <end position="146"/>
    </location>
</feature>
<dbReference type="PANTHER" id="PTHR43386:SF25">
    <property type="entry name" value="PEPTIDE ABC TRANSPORTER PERMEASE PROTEIN"/>
    <property type="match status" value="1"/>
</dbReference>
<evidence type="ECO:0000313" key="9">
    <source>
        <dbReference type="EMBL" id="PPK62577.1"/>
    </source>
</evidence>
<name>A0A2S6GCJ6_9PSEU</name>
<comment type="similarity">
    <text evidence="7">Belongs to the binding-protein-dependent transport system permease family.</text>
</comment>
<dbReference type="SUPFAM" id="SSF161098">
    <property type="entry name" value="MetI-like"/>
    <property type="match status" value="1"/>
</dbReference>
<dbReference type="InterPro" id="IPR035906">
    <property type="entry name" value="MetI-like_sf"/>
</dbReference>
<keyword evidence="4 7" id="KW-0812">Transmembrane</keyword>
<evidence type="ECO:0000256" key="2">
    <source>
        <dbReference type="ARBA" id="ARBA00022448"/>
    </source>
</evidence>
<dbReference type="InterPro" id="IPR025966">
    <property type="entry name" value="OppC_N"/>
</dbReference>
<organism evidence="9 10">
    <name type="scientific">Actinokineospora auranticolor</name>
    <dbReference type="NCBI Taxonomy" id="155976"/>
    <lineage>
        <taxon>Bacteria</taxon>
        <taxon>Bacillati</taxon>
        <taxon>Actinomycetota</taxon>
        <taxon>Actinomycetes</taxon>
        <taxon>Pseudonocardiales</taxon>
        <taxon>Pseudonocardiaceae</taxon>
        <taxon>Actinokineospora</taxon>
    </lineage>
</organism>
<evidence type="ECO:0000256" key="3">
    <source>
        <dbReference type="ARBA" id="ARBA00022475"/>
    </source>
</evidence>
<proteinExistence type="inferred from homology"/>
<dbReference type="RefSeq" id="WP_104483172.1">
    <property type="nucleotide sequence ID" value="NZ_CP154825.1"/>
</dbReference>
<dbReference type="PANTHER" id="PTHR43386">
    <property type="entry name" value="OLIGOPEPTIDE TRANSPORT SYSTEM PERMEASE PROTEIN APPC"/>
    <property type="match status" value="1"/>
</dbReference>